<comment type="caution">
    <text evidence="6">The sequence shown here is derived from an EMBL/GenBank/DDBJ whole genome shotgun (WGS) entry which is preliminary data.</text>
</comment>
<feature type="compositionally biased region" description="Basic and acidic residues" evidence="4">
    <location>
        <begin position="271"/>
        <end position="287"/>
    </location>
</feature>
<gene>
    <name evidence="6" type="ORF">Mgra_00004143</name>
</gene>
<dbReference type="FunFam" id="3.40.50.410:FF:000005">
    <property type="entry name" value="26S proteasome non-ATPase regulatory subunit 4"/>
    <property type="match status" value="1"/>
</dbReference>
<dbReference type="Proteomes" id="UP000605970">
    <property type="component" value="Unassembled WGS sequence"/>
</dbReference>
<feature type="domain" description="VWFA" evidence="5">
    <location>
        <begin position="5"/>
        <end position="193"/>
    </location>
</feature>
<dbReference type="InterPro" id="IPR002035">
    <property type="entry name" value="VWF_A"/>
</dbReference>
<feature type="compositionally biased region" description="Acidic residues" evidence="4">
    <location>
        <begin position="253"/>
        <end position="270"/>
    </location>
</feature>
<reference evidence="6" key="1">
    <citation type="journal article" date="2020" name="Ecol. Evol.">
        <title>Genome structure and content of the rice root-knot nematode (Meloidogyne graminicola).</title>
        <authorList>
            <person name="Phan N.T."/>
            <person name="Danchin E.G.J."/>
            <person name="Klopp C."/>
            <person name="Perfus-Barbeoch L."/>
            <person name="Kozlowski D.K."/>
            <person name="Koutsovoulos G.D."/>
            <person name="Lopez-Roques C."/>
            <person name="Bouchez O."/>
            <person name="Zahm M."/>
            <person name="Besnard G."/>
            <person name="Bellafiore S."/>
        </authorList>
    </citation>
    <scope>NUCLEOTIDE SEQUENCE</scope>
    <source>
        <strain evidence="6">VN-18</strain>
    </source>
</reference>
<dbReference type="PANTHER" id="PTHR10223">
    <property type="entry name" value="26S PROTEASOME NON-ATPASE REGULATORY SUBUNIT 4"/>
    <property type="match status" value="1"/>
</dbReference>
<feature type="region of interest" description="Disordered" evidence="4">
    <location>
        <begin position="309"/>
        <end position="411"/>
    </location>
</feature>
<sequence length="411" mass="45711">MSQESTMICIDNSDWMRNGDLPPTRFYCQQEAVRTLVHYKLRINPENAVGLISLANRIEVLNSLLTDDRKLMVRLHSLEINGSTKIFSGIKTAYLALKHRKNRNHKMRIIVFVGSPLDQLLIEKESFLKFAKKLKKEKINADFVLFGEAMAENNQIISDFVNILNGSDGQGSHLLVVPAGDTKLFDAILRSPICDGAGAVNLGTGAEFGINDEDDPELAMALRISLEEQRVRQQGVGVEVSNQVEEQSIEGNNEMEVEGGEEREEEEEDSSPDKKKSSKNRVEEVVDKSQIVPPINFEEMTEEEQMAYALQMSVDQVSKSQQPSRSRSPSTMATPAPTPMETEEVGDNGQTGGGVVGDLLNDPARLQQLVDQRGKQSREVKVTQYPSSNKKSKDKNAGTSEEDKEKGKEDK</sequence>
<dbReference type="PANTHER" id="PTHR10223:SF0">
    <property type="entry name" value="26S PROTEASOME NON-ATPASE REGULATORY SUBUNIT 4"/>
    <property type="match status" value="1"/>
</dbReference>
<dbReference type="InterPro" id="IPR003903">
    <property type="entry name" value="UIM_dom"/>
</dbReference>
<dbReference type="Gene3D" id="6.10.300.40">
    <property type="match status" value="1"/>
</dbReference>
<evidence type="ECO:0000313" key="7">
    <source>
        <dbReference type="Proteomes" id="UP000605970"/>
    </source>
</evidence>
<dbReference type="PROSITE" id="PS50234">
    <property type="entry name" value="VWFA"/>
    <property type="match status" value="1"/>
</dbReference>
<feature type="compositionally biased region" description="Basic and acidic residues" evidence="4">
    <location>
        <begin position="401"/>
        <end position="411"/>
    </location>
</feature>
<evidence type="ECO:0000256" key="3">
    <source>
        <dbReference type="ARBA" id="ARBA00022942"/>
    </source>
</evidence>
<keyword evidence="7" id="KW-1185">Reference proteome</keyword>
<dbReference type="InterPro" id="IPR036465">
    <property type="entry name" value="vWFA_dom_sf"/>
</dbReference>
<protein>
    <recommendedName>
        <fullName evidence="2">26S proteasome non-ATPase regulatory subunit 4</fullName>
    </recommendedName>
</protein>
<organism evidence="6 7">
    <name type="scientific">Meloidogyne graminicola</name>
    <dbReference type="NCBI Taxonomy" id="189291"/>
    <lineage>
        <taxon>Eukaryota</taxon>
        <taxon>Metazoa</taxon>
        <taxon>Ecdysozoa</taxon>
        <taxon>Nematoda</taxon>
        <taxon>Chromadorea</taxon>
        <taxon>Rhabditida</taxon>
        <taxon>Tylenchina</taxon>
        <taxon>Tylenchomorpha</taxon>
        <taxon>Tylenchoidea</taxon>
        <taxon>Meloidogynidae</taxon>
        <taxon>Meloidogyninae</taxon>
        <taxon>Meloidogyne</taxon>
    </lineage>
</organism>
<feature type="compositionally biased region" description="Low complexity" evidence="4">
    <location>
        <begin position="320"/>
        <end position="335"/>
    </location>
</feature>
<dbReference type="GO" id="GO:0031593">
    <property type="term" value="F:polyubiquitin modification-dependent protein binding"/>
    <property type="evidence" value="ECO:0007669"/>
    <property type="project" value="TreeGrafter"/>
</dbReference>
<proteinExistence type="inferred from homology"/>
<dbReference type="PROSITE" id="PS50330">
    <property type="entry name" value="UIM"/>
    <property type="match status" value="1"/>
</dbReference>
<dbReference type="Pfam" id="PF13519">
    <property type="entry name" value="VWA_2"/>
    <property type="match status" value="1"/>
</dbReference>
<dbReference type="Gene3D" id="6.10.250.380">
    <property type="match status" value="1"/>
</dbReference>
<dbReference type="Gene3D" id="3.40.50.410">
    <property type="entry name" value="von Willebrand factor, type A domain"/>
    <property type="match status" value="1"/>
</dbReference>
<dbReference type="InterPro" id="IPR027040">
    <property type="entry name" value="PSMD4"/>
</dbReference>
<name>A0A8S9ZT92_9BILA</name>
<dbReference type="GO" id="GO:0005829">
    <property type="term" value="C:cytosol"/>
    <property type="evidence" value="ECO:0007669"/>
    <property type="project" value="TreeGrafter"/>
</dbReference>
<dbReference type="SUPFAM" id="SSF53300">
    <property type="entry name" value="vWA-like"/>
    <property type="match status" value="1"/>
</dbReference>
<dbReference type="GO" id="GO:0005634">
    <property type="term" value="C:nucleus"/>
    <property type="evidence" value="ECO:0007669"/>
    <property type="project" value="TreeGrafter"/>
</dbReference>
<accession>A0A8S9ZT92</accession>
<evidence type="ECO:0000256" key="4">
    <source>
        <dbReference type="SAM" id="MobiDB-lite"/>
    </source>
</evidence>
<evidence type="ECO:0000256" key="1">
    <source>
        <dbReference type="ARBA" id="ARBA00005574"/>
    </source>
</evidence>
<dbReference type="EMBL" id="JABEBT010000030">
    <property type="protein sequence ID" value="KAF7636362.1"/>
    <property type="molecule type" value="Genomic_DNA"/>
</dbReference>
<dbReference type="AlphaFoldDB" id="A0A8S9ZT92"/>
<dbReference type="GO" id="GO:0008540">
    <property type="term" value="C:proteasome regulatory particle, base subcomplex"/>
    <property type="evidence" value="ECO:0007669"/>
    <property type="project" value="TreeGrafter"/>
</dbReference>
<dbReference type="SMART" id="SM00726">
    <property type="entry name" value="UIM"/>
    <property type="match status" value="2"/>
</dbReference>
<evidence type="ECO:0000259" key="5">
    <source>
        <dbReference type="PROSITE" id="PS50234"/>
    </source>
</evidence>
<comment type="similarity">
    <text evidence="1">Belongs to the proteasome subunit S5A family.</text>
</comment>
<dbReference type="OrthoDB" id="1731724at2759"/>
<feature type="region of interest" description="Disordered" evidence="4">
    <location>
        <begin position="234"/>
        <end position="287"/>
    </location>
</feature>
<evidence type="ECO:0000256" key="2">
    <source>
        <dbReference type="ARBA" id="ARBA00014934"/>
    </source>
</evidence>
<feature type="compositionally biased region" description="Basic and acidic residues" evidence="4">
    <location>
        <begin position="372"/>
        <end position="381"/>
    </location>
</feature>
<evidence type="ECO:0000313" key="6">
    <source>
        <dbReference type="EMBL" id="KAF7636362.1"/>
    </source>
</evidence>
<dbReference type="GO" id="GO:0043161">
    <property type="term" value="P:proteasome-mediated ubiquitin-dependent protein catabolic process"/>
    <property type="evidence" value="ECO:0007669"/>
    <property type="project" value="TreeGrafter"/>
</dbReference>
<keyword evidence="3" id="KW-0647">Proteasome</keyword>